<dbReference type="InterPro" id="IPR016024">
    <property type="entry name" value="ARM-type_fold"/>
</dbReference>
<dbReference type="PANTHER" id="PTHR46700:SF2">
    <property type="entry name" value="ARM REPEAT SUPERFAMILY PROTEIN"/>
    <property type="match status" value="1"/>
</dbReference>
<feature type="region of interest" description="Disordered" evidence="1">
    <location>
        <begin position="44"/>
        <end position="65"/>
    </location>
</feature>
<dbReference type="EnsemblPlants" id="Kaladp0076s0344.1.v1.1">
    <property type="protein sequence ID" value="Kaladp0076s0344.1.v1.1.CDS.1"/>
    <property type="gene ID" value="Kaladp0076s0344.v1.1"/>
</dbReference>
<evidence type="ECO:0000313" key="3">
    <source>
        <dbReference type="Proteomes" id="UP000594263"/>
    </source>
</evidence>
<organism evidence="2 3">
    <name type="scientific">Kalanchoe fedtschenkoi</name>
    <name type="common">Lavender scallops</name>
    <name type="synonym">South American air plant</name>
    <dbReference type="NCBI Taxonomy" id="63787"/>
    <lineage>
        <taxon>Eukaryota</taxon>
        <taxon>Viridiplantae</taxon>
        <taxon>Streptophyta</taxon>
        <taxon>Embryophyta</taxon>
        <taxon>Tracheophyta</taxon>
        <taxon>Spermatophyta</taxon>
        <taxon>Magnoliopsida</taxon>
        <taxon>eudicotyledons</taxon>
        <taxon>Gunneridae</taxon>
        <taxon>Pentapetalae</taxon>
        <taxon>Saxifragales</taxon>
        <taxon>Crassulaceae</taxon>
        <taxon>Kalanchoe</taxon>
    </lineage>
</organism>
<reference evidence="2" key="1">
    <citation type="submission" date="2021-01" db="UniProtKB">
        <authorList>
            <consortium name="EnsemblPlants"/>
        </authorList>
    </citation>
    <scope>IDENTIFICATION</scope>
</reference>
<proteinExistence type="predicted"/>
<protein>
    <recommendedName>
        <fullName evidence="4">ARM repeat superfamily protein</fullName>
    </recommendedName>
</protein>
<dbReference type="PANTHER" id="PTHR46700">
    <property type="entry name" value="ARM REPEAT SUPERFAMILY PROTEIN"/>
    <property type="match status" value="1"/>
</dbReference>
<dbReference type="SUPFAM" id="SSF48371">
    <property type="entry name" value="ARM repeat"/>
    <property type="match status" value="1"/>
</dbReference>
<sequence>MPGSGCDSSLWHSTYSKLRFFTKLRRLIRHRDVGRKRSSGEVCSVDDSATVGSGSPAAGETEERGLGLGDLQRSVKMLNFGRWEEKEMAAEEIRRLAEVGGAKIRKVLAELGVVPSLVAMVGSSEVVARRRVAVRALIELANGSFT</sequence>
<keyword evidence="3" id="KW-1185">Reference proteome</keyword>
<dbReference type="InterPro" id="IPR011989">
    <property type="entry name" value="ARM-like"/>
</dbReference>
<evidence type="ECO:0000256" key="1">
    <source>
        <dbReference type="SAM" id="MobiDB-lite"/>
    </source>
</evidence>
<evidence type="ECO:0000313" key="2">
    <source>
        <dbReference type="EnsemblPlants" id="Kaladp0076s0344.1.v1.1.CDS.1"/>
    </source>
</evidence>
<accession>A0A7N0UQA7</accession>
<name>A0A7N0UQA7_KALFE</name>
<dbReference type="Proteomes" id="UP000594263">
    <property type="component" value="Unplaced"/>
</dbReference>
<dbReference type="Gene3D" id="1.25.10.10">
    <property type="entry name" value="Leucine-rich Repeat Variant"/>
    <property type="match status" value="1"/>
</dbReference>
<dbReference type="Gramene" id="Kaladp0076s0344.1.v1.1">
    <property type="protein sequence ID" value="Kaladp0076s0344.1.v1.1.CDS.1"/>
    <property type="gene ID" value="Kaladp0076s0344.v1.1"/>
</dbReference>
<evidence type="ECO:0008006" key="4">
    <source>
        <dbReference type="Google" id="ProtNLM"/>
    </source>
</evidence>
<dbReference type="AlphaFoldDB" id="A0A7N0UQA7"/>